<evidence type="ECO:0000313" key="1">
    <source>
        <dbReference type="EMBL" id="MVM33611.1"/>
    </source>
</evidence>
<gene>
    <name evidence="1" type="ORF">GO755_26470</name>
</gene>
<evidence type="ECO:0000313" key="2">
    <source>
        <dbReference type="Proteomes" id="UP000436006"/>
    </source>
</evidence>
<name>A0A7K1SIF8_9BACT</name>
<dbReference type="EMBL" id="WPIN01000012">
    <property type="protein sequence ID" value="MVM33611.1"/>
    <property type="molecule type" value="Genomic_DNA"/>
</dbReference>
<reference evidence="1 2" key="1">
    <citation type="submission" date="2019-12" db="EMBL/GenBank/DDBJ databases">
        <title>Spirosoma sp. HMF4905 genome sequencing and assembly.</title>
        <authorList>
            <person name="Kang H."/>
            <person name="Cha I."/>
            <person name="Kim H."/>
            <person name="Joh K."/>
        </authorList>
    </citation>
    <scope>NUCLEOTIDE SEQUENCE [LARGE SCALE GENOMIC DNA]</scope>
    <source>
        <strain evidence="1 2">HMF4905</strain>
    </source>
</reference>
<protein>
    <recommendedName>
        <fullName evidence="3">Phage head morphogenesis domain-containing protein</fullName>
    </recommendedName>
</protein>
<proteinExistence type="predicted"/>
<dbReference type="Proteomes" id="UP000436006">
    <property type="component" value="Unassembled WGS sequence"/>
</dbReference>
<sequence>MSNRKFSITDWNKRHFNQVEQYAHRLEVIYQSAVRDAALIAADLALKPRKVFEFDDYPQVKEQVKALLQKLAAQIIVTIYSGQKAQWEFANAKNDAFVGYVLGKTSLSRAAVKRYNARNLEALAAFQTRKVAGLTISDRVFNYTSQFKREIEFALDVGLGEGRSTNQLSQDLRGYLQEPDKLFHRVRNKRGNLVLSKPGSLYHPGQGVYRSSYKNAQRLARTEINSAYRESDRLRWNALDFVVGIEVKRSNNPYPCDVCDSLKGIYPKTYVFRGNHSNCRCYAVSILATPAELSKLNQMLFRDEEPSNFTSVNEVTDINPGYLEWVEKNKEKLLKAKSLPSFVGDNLGKIPQLDFLKR</sequence>
<keyword evidence="2" id="KW-1185">Reference proteome</keyword>
<evidence type="ECO:0008006" key="3">
    <source>
        <dbReference type="Google" id="ProtNLM"/>
    </source>
</evidence>
<dbReference type="AlphaFoldDB" id="A0A7K1SIF8"/>
<organism evidence="1 2">
    <name type="scientific">Spirosoma arboris</name>
    <dbReference type="NCBI Taxonomy" id="2682092"/>
    <lineage>
        <taxon>Bacteria</taxon>
        <taxon>Pseudomonadati</taxon>
        <taxon>Bacteroidota</taxon>
        <taxon>Cytophagia</taxon>
        <taxon>Cytophagales</taxon>
        <taxon>Cytophagaceae</taxon>
        <taxon>Spirosoma</taxon>
    </lineage>
</organism>
<accession>A0A7K1SIF8</accession>
<comment type="caution">
    <text evidence="1">The sequence shown here is derived from an EMBL/GenBank/DDBJ whole genome shotgun (WGS) entry which is preliminary data.</text>
</comment>
<dbReference type="RefSeq" id="WP_157588329.1">
    <property type="nucleotide sequence ID" value="NZ_WPIN01000012.1"/>
</dbReference>